<dbReference type="InterPro" id="IPR012910">
    <property type="entry name" value="Plug_dom"/>
</dbReference>
<evidence type="ECO:0000256" key="2">
    <source>
        <dbReference type="ARBA" id="ARBA00022448"/>
    </source>
</evidence>
<keyword evidence="16" id="KW-0675">Receptor</keyword>
<evidence type="ECO:0000256" key="11">
    <source>
        <dbReference type="PROSITE-ProRule" id="PRU01360"/>
    </source>
</evidence>
<evidence type="ECO:0000313" key="16">
    <source>
        <dbReference type="EMBL" id="KMS58293.1"/>
    </source>
</evidence>
<keyword evidence="9 11" id="KW-0472">Membrane</keyword>
<feature type="domain" description="TonB-dependent receptor plug" evidence="15">
    <location>
        <begin position="52"/>
        <end position="158"/>
    </location>
</feature>
<keyword evidence="7" id="KW-0406">Ion transport</keyword>
<comment type="subcellular location">
    <subcellularLocation>
        <location evidence="1 11">Cell outer membrane</location>
        <topology evidence="1 11">Multi-pass membrane protein</topology>
    </subcellularLocation>
</comment>
<evidence type="ECO:0000256" key="7">
    <source>
        <dbReference type="ARBA" id="ARBA00023065"/>
    </source>
</evidence>
<dbReference type="STRING" id="1420583.V473_09220"/>
<dbReference type="PANTHER" id="PTHR32552">
    <property type="entry name" value="FERRICHROME IRON RECEPTOR-RELATED"/>
    <property type="match status" value="1"/>
</dbReference>
<keyword evidence="17" id="KW-1185">Reference proteome</keyword>
<dbReference type="InterPro" id="IPR000531">
    <property type="entry name" value="Beta-barrel_TonB"/>
</dbReference>
<evidence type="ECO:0000256" key="4">
    <source>
        <dbReference type="ARBA" id="ARBA00022496"/>
    </source>
</evidence>
<dbReference type="PROSITE" id="PS52016">
    <property type="entry name" value="TONB_DEPENDENT_REC_3"/>
    <property type="match status" value="1"/>
</dbReference>
<comment type="similarity">
    <text evidence="11 12">Belongs to the TonB-dependent receptor family.</text>
</comment>
<dbReference type="InterPro" id="IPR039426">
    <property type="entry name" value="TonB-dep_rcpt-like"/>
</dbReference>
<gene>
    <name evidence="16" type="ORF">V473_09220</name>
</gene>
<dbReference type="AlphaFoldDB" id="A0A0J7Y4E7"/>
<dbReference type="Pfam" id="PF00593">
    <property type="entry name" value="TonB_dep_Rec_b-barrel"/>
    <property type="match status" value="1"/>
</dbReference>
<comment type="caution">
    <text evidence="16">The sequence shown here is derived from an EMBL/GenBank/DDBJ whole genome shotgun (WGS) entry which is preliminary data.</text>
</comment>
<proteinExistence type="inferred from homology"/>
<dbReference type="EMBL" id="JACT01000001">
    <property type="protein sequence ID" value="KMS58293.1"/>
    <property type="molecule type" value="Genomic_DNA"/>
</dbReference>
<dbReference type="GO" id="GO:0009279">
    <property type="term" value="C:cell outer membrane"/>
    <property type="evidence" value="ECO:0007669"/>
    <property type="project" value="UniProtKB-SubCell"/>
</dbReference>
<reference evidence="16 17" key="1">
    <citation type="journal article" date="2015" name="G3 (Bethesda)">
        <title>Insights into Ongoing Evolution of the Hexachlorocyclohexane Catabolic Pathway from Comparative Genomics of Ten Sphingomonadaceae Strains.</title>
        <authorList>
            <person name="Pearce S.L."/>
            <person name="Oakeshott J.G."/>
            <person name="Pandey G."/>
        </authorList>
    </citation>
    <scope>NUCLEOTIDE SEQUENCE [LARGE SCALE GENOMIC DNA]</scope>
    <source>
        <strain evidence="16 17">LL01</strain>
    </source>
</reference>
<protein>
    <submittedName>
        <fullName evidence="16">TonB-denpendent receptor</fullName>
    </submittedName>
</protein>
<dbReference type="GO" id="GO:0006826">
    <property type="term" value="P:iron ion transport"/>
    <property type="evidence" value="ECO:0007669"/>
    <property type="project" value="UniProtKB-KW"/>
</dbReference>
<evidence type="ECO:0000256" key="12">
    <source>
        <dbReference type="RuleBase" id="RU003357"/>
    </source>
</evidence>
<evidence type="ECO:0000256" key="8">
    <source>
        <dbReference type="ARBA" id="ARBA00023077"/>
    </source>
</evidence>
<evidence type="ECO:0000256" key="13">
    <source>
        <dbReference type="SAM" id="SignalP"/>
    </source>
</evidence>
<dbReference type="PATRIC" id="fig|1420583.3.peg.1853"/>
<sequence>MKSIKFQVLATSALSLIATAIPALAQEPDDQPSVNSGLQDIVVTARRREESLQSVPVSITAISAEMLEQKSVQDLSDVATLTPGFRFSQEGGKNQPTLSLRGLGQLPIGEGVPAIVAYFNDVPLSKEGGNIPTFDLANIQVLKGPQGTLFGRNTIGGAVLVNSKKPTLDTEGYIQAGYGNLDYKELEGALNVPLVKDVAALRIAAQYRNRDGRTKNLTPGNPDLDDTNQLSFRASLLLQPTENLTNTLVFDYFRAREKPAAEVPYRYNAGVLAGILVGGFGFAPADAAIYEADLASLFAQQQANGPYKVTNELANDGSGLKVAADRRIWGITNTTSLKLGDVTIRNIFGYRDVYNYQFVNTQGTRQLIGPQGRLVIYHTGAEANKSFLTDEFQVLGDMGRLNWIAGAFYSKDKPTGTNVNFPQQFSFIDLFGPAVNYSTSHYTNSSVALFAQLGFKVTDNLTANAGARYTWDKVKACAGNSLAGALSQLQCADQAALGLPDGTGIVKNKGDYATWTVGLDYQATDDLFLYVTSRRGIRGVNVNTPLFETPFTTGGVGACLGGATCPDLRPYQKVKQEQVTDVELGMKLNWRAGDMKGRFNVSAFQTKYKDALQFFNVRPLGIPPTAPDQPTRTSIAINASDATVRGIEAELVIEPAPWLTFSFGGAYADQKVDDVKPFGPLTLTKNEVTLPTPKFSGTAAVRAVLPIRPMDGELAFNADLYHTSAYDAQFGQQLPGYDVVNGRLELSDIGGRGVSIAAYVRNLFDKRYPTGPAVLLSSFPASTVYYGDPRTYGLQLTYRFGS</sequence>
<keyword evidence="8 12" id="KW-0798">TonB box</keyword>
<dbReference type="RefSeq" id="WP_066602759.1">
    <property type="nucleotide sequence ID" value="NZ_KQ130434.1"/>
</dbReference>
<keyword evidence="5 11" id="KW-0812">Transmembrane</keyword>
<keyword evidence="6" id="KW-0408">Iron</keyword>
<feature type="chain" id="PRO_5005292208" evidence="13">
    <location>
        <begin position="26"/>
        <end position="802"/>
    </location>
</feature>
<evidence type="ECO:0000256" key="6">
    <source>
        <dbReference type="ARBA" id="ARBA00023004"/>
    </source>
</evidence>
<name>A0A0J7Y4E7_9SPHN</name>
<keyword evidence="13" id="KW-0732">Signal</keyword>
<accession>A0A0J7Y4E7</accession>
<feature type="domain" description="TonB-dependent receptor-like beta-barrel" evidence="14">
    <location>
        <begin position="323"/>
        <end position="763"/>
    </location>
</feature>
<keyword evidence="4" id="KW-0410">Iron transport</keyword>
<evidence type="ECO:0000256" key="1">
    <source>
        <dbReference type="ARBA" id="ARBA00004571"/>
    </source>
</evidence>
<evidence type="ECO:0000259" key="14">
    <source>
        <dbReference type="Pfam" id="PF00593"/>
    </source>
</evidence>
<dbReference type="PANTHER" id="PTHR32552:SF81">
    <property type="entry name" value="TONB-DEPENDENT OUTER MEMBRANE RECEPTOR"/>
    <property type="match status" value="1"/>
</dbReference>
<feature type="signal peptide" evidence="13">
    <location>
        <begin position="1"/>
        <end position="25"/>
    </location>
</feature>
<evidence type="ECO:0000256" key="9">
    <source>
        <dbReference type="ARBA" id="ARBA00023136"/>
    </source>
</evidence>
<dbReference type="SUPFAM" id="SSF56935">
    <property type="entry name" value="Porins"/>
    <property type="match status" value="1"/>
</dbReference>
<dbReference type="Gene3D" id="2.40.170.20">
    <property type="entry name" value="TonB-dependent receptor, beta-barrel domain"/>
    <property type="match status" value="1"/>
</dbReference>
<keyword evidence="3 11" id="KW-1134">Transmembrane beta strand</keyword>
<dbReference type="Pfam" id="PF07715">
    <property type="entry name" value="Plug"/>
    <property type="match status" value="1"/>
</dbReference>
<evidence type="ECO:0000256" key="10">
    <source>
        <dbReference type="ARBA" id="ARBA00023237"/>
    </source>
</evidence>
<evidence type="ECO:0000256" key="5">
    <source>
        <dbReference type="ARBA" id="ARBA00022692"/>
    </source>
</evidence>
<dbReference type="InterPro" id="IPR036942">
    <property type="entry name" value="Beta-barrel_TonB_sf"/>
</dbReference>
<evidence type="ECO:0000259" key="15">
    <source>
        <dbReference type="Pfam" id="PF07715"/>
    </source>
</evidence>
<keyword evidence="10 11" id="KW-0998">Cell outer membrane</keyword>
<evidence type="ECO:0000313" key="17">
    <source>
        <dbReference type="Proteomes" id="UP000052232"/>
    </source>
</evidence>
<organism evidence="16 17">
    <name type="scientific">Sphingobium cupriresistens LL01</name>
    <dbReference type="NCBI Taxonomy" id="1420583"/>
    <lineage>
        <taxon>Bacteria</taxon>
        <taxon>Pseudomonadati</taxon>
        <taxon>Pseudomonadota</taxon>
        <taxon>Alphaproteobacteria</taxon>
        <taxon>Sphingomonadales</taxon>
        <taxon>Sphingomonadaceae</taxon>
        <taxon>Sphingobium</taxon>
    </lineage>
</organism>
<evidence type="ECO:0000256" key="3">
    <source>
        <dbReference type="ARBA" id="ARBA00022452"/>
    </source>
</evidence>
<dbReference type="Proteomes" id="UP000052232">
    <property type="component" value="Unassembled WGS sequence"/>
</dbReference>
<keyword evidence="2 11" id="KW-0813">Transport</keyword>